<dbReference type="GO" id="GO:0010181">
    <property type="term" value="F:FMN binding"/>
    <property type="evidence" value="ECO:0007669"/>
    <property type="project" value="TreeGrafter"/>
</dbReference>
<dbReference type="GO" id="GO:0015937">
    <property type="term" value="P:coenzyme A biosynthetic process"/>
    <property type="evidence" value="ECO:0007669"/>
    <property type="project" value="UniProtKB-KW"/>
</dbReference>
<dbReference type="Gene3D" id="3.40.50.1950">
    <property type="entry name" value="Flavin prenyltransferase-like"/>
    <property type="match status" value="1"/>
</dbReference>
<dbReference type="OrthoDB" id="1532798at2759"/>
<dbReference type="VEuPathDB" id="VectorBase:BGLAX_045040"/>
<feature type="domain" description="Flavoprotein" evidence="6">
    <location>
        <begin position="11"/>
        <end position="187"/>
    </location>
</feature>
<proteinExistence type="inferred from homology"/>
<dbReference type="GeneID" id="106074913"/>
<evidence type="ECO:0000256" key="5">
    <source>
        <dbReference type="ARBA" id="ARBA00082063"/>
    </source>
</evidence>
<evidence type="ECO:0000256" key="4">
    <source>
        <dbReference type="ARBA" id="ARBA00070201"/>
    </source>
</evidence>
<comment type="similarity">
    <text evidence="2">Belongs to the HFCD (homooligomeric flavin containing Cys decarboxylase) superfamily.</text>
</comment>
<dbReference type="FunFam" id="3.40.50.1950:FF:000004">
    <property type="entry name" value="Phosphopantothenoylcysteine decarboxylase"/>
    <property type="match status" value="1"/>
</dbReference>
<dbReference type="VEuPathDB" id="VectorBase:BGLB003556"/>
<name>A0A2C9JJW7_BIOGL</name>
<keyword evidence="9" id="KW-1185">Reference proteome</keyword>
<dbReference type="PANTHER" id="PTHR14359">
    <property type="entry name" value="HOMO-OLIGOMERIC FLAVIN CONTAINING CYS DECARBOXYLASE FAMILY"/>
    <property type="match status" value="1"/>
</dbReference>
<dbReference type="PANTHER" id="PTHR14359:SF6">
    <property type="entry name" value="PHOSPHOPANTOTHENOYLCYSTEINE DECARBOXYLASE"/>
    <property type="match status" value="1"/>
</dbReference>
<evidence type="ECO:0000256" key="2">
    <source>
        <dbReference type="ARBA" id="ARBA00038350"/>
    </source>
</evidence>
<dbReference type="RefSeq" id="XP_055867203.1">
    <property type="nucleotide sequence ID" value="XM_056011228.1"/>
</dbReference>
<evidence type="ECO:0000259" key="6">
    <source>
        <dbReference type="Pfam" id="PF02441"/>
    </source>
</evidence>
<accession>A0A2C9JJW7</accession>
<evidence type="ECO:0000313" key="10">
    <source>
        <dbReference type="RefSeq" id="XP_013091258.1"/>
    </source>
</evidence>
<organism evidence="7 8">
    <name type="scientific">Biomphalaria glabrata</name>
    <name type="common">Bloodfluke planorb</name>
    <name type="synonym">Freshwater snail</name>
    <dbReference type="NCBI Taxonomy" id="6526"/>
    <lineage>
        <taxon>Eukaryota</taxon>
        <taxon>Metazoa</taxon>
        <taxon>Spiralia</taxon>
        <taxon>Lophotrochozoa</taxon>
        <taxon>Mollusca</taxon>
        <taxon>Gastropoda</taxon>
        <taxon>Heterobranchia</taxon>
        <taxon>Euthyneura</taxon>
        <taxon>Panpulmonata</taxon>
        <taxon>Hygrophila</taxon>
        <taxon>Lymnaeoidea</taxon>
        <taxon>Planorbidae</taxon>
        <taxon>Biomphalaria</taxon>
    </lineage>
</organism>
<dbReference type="AlphaFoldDB" id="A0A2C9JJW7"/>
<evidence type="ECO:0000313" key="9">
    <source>
        <dbReference type="Proteomes" id="UP001165740"/>
    </source>
</evidence>
<reference evidence="7" key="1">
    <citation type="submission" date="2020-05" db="UniProtKB">
        <authorList>
            <consortium name="EnsemblMetazoa"/>
        </authorList>
    </citation>
    <scope>IDENTIFICATION</scope>
    <source>
        <strain evidence="7">BB02</strain>
    </source>
</reference>
<evidence type="ECO:0000256" key="3">
    <source>
        <dbReference type="ARBA" id="ARBA00056708"/>
    </source>
</evidence>
<dbReference type="OMA" id="KGLACGD"/>
<reference evidence="10 11" key="2">
    <citation type="submission" date="2025-04" db="UniProtKB">
        <authorList>
            <consortium name="RefSeq"/>
        </authorList>
    </citation>
    <scope>IDENTIFICATION</scope>
</reference>
<evidence type="ECO:0000313" key="11">
    <source>
        <dbReference type="RefSeq" id="XP_055867203.1"/>
    </source>
</evidence>
<evidence type="ECO:0000256" key="1">
    <source>
        <dbReference type="ARBA" id="ARBA00022993"/>
    </source>
</evidence>
<sequence length="209" mass="22968">MASEKLMPAPHILIGCTGSVASIKIPMLIESLQQLNPKPEIKVVSTQHALHFFRKEEQNVIIYTDSDEWETWSSIQDPVLHIELRKWADVMIIAPLDANTLAKIANGLCDNLLTCVVRAWDFHKPLMFAPAMNTCMYEHPITATQIDLLKKLGYKEIPCISKKLACGDTGFGAMAEVPTLVSAVEQSLSSFNKNAGNTSLPSTSQSSGL</sequence>
<dbReference type="InterPro" id="IPR036551">
    <property type="entry name" value="Flavin_trans-like"/>
</dbReference>
<comment type="function">
    <text evidence="3">Catalyzes the decarboxylation of the cysteine moiety of 4-phosphopantothenoylcysteine to form 4'-phosphopantotheine and this reaction forms part of the biosynthesis of coenzyme A.</text>
</comment>
<dbReference type="GO" id="GO:0071513">
    <property type="term" value="C:phosphopantothenoylcysteine decarboxylase complex"/>
    <property type="evidence" value="ECO:0007669"/>
    <property type="project" value="TreeGrafter"/>
</dbReference>
<protein>
    <recommendedName>
        <fullName evidence="4">Phosphopantothenoylcysteine decarboxylase</fullName>
    </recommendedName>
    <alternativeName>
        <fullName evidence="5">CoaC</fullName>
    </alternativeName>
</protein>
<dbReference type="Proteomes" id="UP000076420">
    <property type="component" value="Unassembled WGS sequence"/>
</dbReference>
<dbReference type="SUPFAM" id="SSF52507">
    <property type="entry name" value="Homo-oligomeric flavin-containing Cys decarboxylases, HFCD"/>
    <property type="match status" value="1"/>
</dbReference>
<dbReference type="STRING" id="6526.A0A2C9JJW7"/>
<dbReference type="KEGG" id="bgt:106074913"/>
<keyword evidence="1" id="KW-0173">Coenzyme A biosynthesis</keyword>
<dbReference type="EnsemblMetazoa" id="BGLB003556-RB">
    <property type="protein sequence ID" value="BGLB003556-PB"/>
    <property type="gene ID" value="BGLB003556"/>
</dbReference>
<dbReference type="InterPro" id="IPR003382">
    <property type="entry name" value="Flavoprotein"/>
</dbReference>
<dbReference type="Proteomes" id="UP001165740">
    <property type="component" value="Chromosome 1"/>
</dbReference>
<evidence type="ECO:0000313" key="8">
    <source>
        <dbReference type="Proteomes" id="UP000076420"/>
    </source>
</evidence>
<gene>
    <name evidence="7" type="primary">106074913</name>
    <name evidence="10 11" type="synonym">LOC106074913</name>
</gene>
<dbReference type="GO" id="GO:0004633">
    <property type="term" value="F:phosphopantothenoylcysteine decarboxylase activity"/>
    <property type="evidence" value="ECO:0007669"/>
    <property type="project" value="TreeGrafter"/>
</dbReference>
<dbReference type="RefSeq" id="XP_013091258.1">
    <property type="nucleotide sequence ID" value="XM_013235804.2"/>
</dbReference>
<dbReference type="PROSITE" id="PS51257">
    <property type="entry name" value="PROKAR_LIPOPROTEIN"/>
    <property type="match status" value="1"/>
</dbReference>
<dbReference type="Pfam" id="PF02441">
    <property type="entry name" value="Flavoprotein"/>
    <property type="match status" value="1"/>
</dbReference>
<evidence type="ECO:0000313" key="7">
    <source>
        <dbReference type="EnsemblMetazoa" id="BGLB003556-PB"/>
    </source>
</evidence>